<feature type="domain" description="STAC3-related SH3" evidence="1">
    <location>
        <begin position="7"/>
        <end position="40"/>
    </location>
</feature>
<evidence type="ECO:0000313" key="2">
    <source>
        <dbReference type="EMBL" id="RWS22722.1"/>
    </source>
</evidence>
<accession>A0A443S5A9</accession>
<keyword evidence="3" id="KW-1185">Reference proteome</keyword>
<name>A0A443S5A9_9ACAR</name>
<dbReference type="Proteomes" id="UP000288716">
    <property type="component" value="Unassembled WGS sequence"/>
</dbReference>
<evidence type="ECO:0000259" key="1">
    <source>
        <dbReference type="Pfam" id="PF26085"/>
    </source>
</evidence>
<proteinExistence type="predicted"/>
<comment type="caution">
    <text evidence="2">The sequence shown here is derived from an EMBL/GenBank/DDBJ whole genome shotgun (WGS) entry which is preliminary data.</text>
</comment>
<evidence type="ECO:0000313" key="3">
    <source>
        <dbReference type="Proteomes" id="UP000288716"/>
    </source>
</evidence>
<dbReference type="VEuPathDB" id="VectorBase:LDEU009318"/>
<reference evidence="2 3" key="1">
    <citation type="journal article" date="2018" name="Gigascience">
        <title>Genomes of trombidid mites reveal novel predicted allergens and laterally-transferred genes associated with secondary metabolism.</title>
        <authorList>
            <person name="Dong X."/>
            <person name="Chaisiri K."/>
            <person name="Xia D."/>
            <person name="Armstrong S.D."/>
            <person name="Fang Y."/>
            <person name="Donnelly M.J."/>
            <person name="Kadowaki T."/>
            <person name="McGarry J.W."/>
            <person name="Darby A.C."/>
            <person name="Makepeace B.L."/>
        </authorList>
    </citation>
    <scope>NUCLEOTIDE SEQUENCE [LARGE SCALE GENOMIC DNA]</scope>
    <source>
        <strain evidence="2">UoL-UT</strain>
    </source>
</reference>
<protein>
    <recommendedName>
        <fullName evidence="1">STAC3-related SH3 domain-containing protein</fullName>
    </recommendedName>
</protein>
<dbReference type="OrthoDB" id="6422194at2759"/>
<organism evidence="2 3">
    <name type="scientific">Leptotrombidium deliense</name>
    <dbReference type="NCBI Taxonomy" id="299467"/>
    <lineage>
        <taxon>Eukaryota</taxon>
        <taxon>Metazoa</taxon>
        <taxon>Ecdysozoa</taxon>
        <taxon>Arthropoda</taxon>
        <taxon>Chelicerata</taxon>
        <taxon>Arachnida</taxon>
        <taxon>Acari</taxon>
        <taxon>Acariformes</taxon>
        <taxon>Trombidiformes</taxon>
        <taxon>Prostigmata</taxon>
        <taxon>Anystina</taxon>
        <taxon>Parasitengona</taxon>
        <taxon>Trombiculoidea</taxon>
        <taxon>Trombiculidae</taxon>
        <taxon>Leptotrombidium</taxon>
    </lineage>
</organism>
<dbReference type="Pfam" id="PF26085">
    <property type="entry name" value="SH3_20"/>
    <property type="match status" value="1"/>
</dbReference>
<gene>
    <name evidence="2" type="ORF">B4U80_03149</name>
</gene>
<dbReference type="EMBL" id="NCKV01008072">
    <property type="protein sequence ID" value="RWS22722.1"/>
    <property type="molecule type" value="Genomic_DNA"/>
</dbReference>
<dbReference type="AlphaFoldDB" id="A0A443S5A9"/>
<sequence length="40" mass="4474">MLDYFPVVIEVADEVDGTVMVRTATNDKPISCPVKYTQEV</sequence>
<dbReference type="InterPro" id="IPR059031">
    <property type="entry name" value="SH3_20"/>
</dbReference>